<dbReference type="InterPro" id="IPR012834">
    <property type="entry name" value="FlgG_G_neg"/>
</dbReference>
<keyword evidence="13" id="KW-1185">Reference proteome</keyword>
<dbReference type="InterPro" id="IPR053967">
    <property type="entry name" value="LlgE_F_G-like_D1"/>
</dbReference>
<dbReference type="NCBIfam" id="TIGR02488">
    <property type="entry name" value="flgG_G_neg"/>
    <property type="match status" value="1"/>
</dbReference>
<dbReference type="SUPFAM" id="SSF117143">
    <property type="entry name" value="Flagellar hook protein flgE"/>
    <property type="match status" value="1"/>
</dbReference>
<evidence type="ECO:0000256" key="6">
    <source>
        <dbReference type="ARBA" id="ARBA00032912"/>
    </source>
</evidence>
<keyword evidence="4 8" id="KW-0975">Bacterial flagellum</keyword>
<dbReference type="InterPro" id="IPR019776">
    <property type="entry name" value="Flagellar_basal_body_rod_CS"/>
</dbReference>
<dbReference type="EMBL" id="FWPT01000002">
    <property type="protein sequence ID" value="SMA39771.1"/>
    <property type="molecule type" value="Genomic_DNA"/>
</dbReference>
<evidence type="ECO:0000256" key="7">
    <source>
        <dbReference type="NCBIfam" id="TIGR02488"/>
    </source>
</evidence>
<gene>
    <name evidence="12" type="primary">flgG_1</name>
    <name evidence="12" type="ORF">EHSB41UT_01092</name>
</gene>
<dbReference type="PROSITE" id="PS00588">
    <property type="entry name" value="FLAGELLA_BB_ROD"/>
    <property type="match status" value="1"/>
</dbReference>
<accession>A0A1X7AGR9</accession>
<dbReference type="InterPro" id="IPR020013">
    <property type="entry name" value="Flagellar_FlgE/F/G"/>
</dbReference>
<protein>
    <recommendedName>
        <fullName evidence="3 7">Flagellar basal-body rod protein FlgG</fullName>
    </recommendedName>
    <alternativeName>
        <fullName evidence="6 8">Distal rod protein</fullName>
    </alternativeName>
</protein>
<dbReference type="PANTHER" id="PTHR30435">
    <property type="entry name" value="FLAGELLAR PROTEIN"/>
    <property type="match status" value="1"/>
</dbReference>
<dbReference type="GO" id="GO:0071978">
    <property type="term" value="P:bacterial-type flagellum-dependent swarming motility"/>
    <property type="evidence" value="ECO:0007669"/>
    <property type="project" value="TreeGrafter"/>
</dbReference>
<evidence type="ECO:0000256" key="1">
    <source>
        <dbReference type="ARBA" id="ARBA00004117"/>
    </source>
</evidence>
<dbReference type="AlphaFoldDB" id="A0A1X7AGR9"/>
<dbReference type="PANTHER" id="PTHR30435:SF19">
    <property type="entry name" value="FLAGELLAR BASAL-BODY ROD PROTEIN FLGG"/>
    <property type="match status" value="1"/>
</dbReference>
<reference evidence="12 13" key="1">
    <citation type="submission" date="2017-03" db="EMBL/GenBank/DDBJ databases">
        <authorList>
            <person name="Afonso C.L."/>
            <person name="Miller P.J."/>
            <person name="Scott M.A."/>
            <person name="Spackman E."/>
            <person name="Goraichik I."/>
            <person name="Dimitrov K.M."/>
            <person name="Suarez D.L."/>
            <person name="Swayne D.E."/>
        </authorList>
    </citation>
    <scope>NUCLEOTIDE SEQUENCE [LARGE SCALE GENOMIC DNA]</scope>
    <source>
        <strain evidence="12">SB41UT1</strain>
    </source>
</reference>
<keyword evidence="12" id="KW-0969">Cilium</keyword>
<feature type="domain" description="Flagellar hook protein FlgE/F/G-like D1" evidence="11">
    <location>
        <begin position="96"/>
        <end position="159"/>
    </location>
</feature>
<evidence type="ECO:0000256" key="4">
    <source>
        <dbReference type="ARBA" id="ARBA00023143"/>
    </source>
</evidence>
<evidence type="ECO:0000256" key="5">
    <source>
        <dbReference type="ARBA" id="ARBA00025933"/>
    </source>
</evidence>
<evidence type="ECO:0000256" key="2">
    <source>
        <dbReference type="ARBA" id="ARBA00009677"/>
    </source>
</evidence>
<comment type="subunit">
    <text evidence="5 8">The basal body constitutes a major portion of the flagellar organelle and consists of four rings (L,P,S, and M) mounted on a central rod. The rod consists of about 26 subunits of FlgG in the distal portion, and FlgB, FlgC and FlgF are thought to build up the proximal portion of the rod with about 6 subunits each.</text>
</comment>
<dbReference type="InterPro" id="IPR010930">
    <property type="entry name" value="Flg_bb/hook_C_dom"/>
</dbReference>
<dbReference type="OrthoDB" id="9804559at2"/>
<feature type="domain" description="Flagellar basal body rod protein N-terminal" evidence="9">
    <location>
        <begin position="10"/>
        <end position="35"/>
    </location>
</feature>
<feature type="domain" description="Flagellar basal-body/hook protein C-terminal" evidence="10">
    <location>
        <begin position="216"/>
        <end position="259"/>
    </location>
</feature>
<evidence type="ECO:0000313" key="12">
    <source>
        <dbReference type="EMBL" id="SMA39771.1"/>
    </source>
</evidence>
<dbReference type="InterPro" id="IPR001444">
    <property type="entry name" value="Flag_bb_rod_N"/>
</dbReference>
<dbReference type="Pfam" id="PF22692">
    <property type="entry name" value="LlgE_F_G_D1"/>
    <property type="match status" value="1"/>
</dbReference>
<dbReference type="NCBIfam" id="TIGR03506">
    <property type="entry name" value="FlgEFG_subfam"/>
    <property type="match status" value="2"/>
</dbReference>
<dbReference type="Pfam" id="PF06429">
    <property type="entry name" value="Flg_bbr_C"/>
    <property type="match status" value="1"/>
</dbReference>
<evidence type="ECO:0000259" key="10">
    <source>
        <dbReference type="Pfam" id="PF06429"/>
    </source>
</evidence>
<evidence type="ECO:0000313" key="13">
    <source>
        <dbReference type="Proteomes" id="UP000196573"/>
    </source>
</evidence>
<dbReference type="Pfam" id="PF00460">
    <property type="entry name" value="Flg_bb_rod"/>
    <property type="match status" value="1"/>
</dbReference>
<organism evidence="12 13">
    <name type="scientific">Parendozoicomonas haliclonae</name>
    <dbReference type="NCBI Taxonomy" id="1960125"/>
    <lineage>
        <taxon>Bacteria</taxon>
        <taxon>Pseudomonadati</taxon>
        <taxon>Pseudomonadota</taxon>
        <taxon>Gammaproteobacteria</taxon>
        <taxon>Oceanospirillales</taxon>
        <taxon>Endozoicomonadaceae</taxon>
        <taxon>Parendozoicomonas</taxon>
    </lineage>
</organism>
<sequence length="261" mass="27687">MNPALWISKTGLAAQDRQMSIISNNLANVNTIGFKRDRVSFEDLFYHIEKQPGALSDQQNTLPSGMQVGSGVRIAGTQKVFTPGSYQTTSQALDMAIVGNGFFQVTLPDGSAGYTRNGQFHLNTDGSLVTAAGQPVEPNIVVPADVTNLTVSEDGRVMVSVPGSVEPLELGQISLVSFVNPAGLQAKGGNIYLQTAASGDPVEGVAGEEGLGSVKQYTLETSNVTVVEELVNMISVQRAYEMNSKVISATDEMLQFANQTL</sequence>
<proteinExistence type="inferred from homology"/>
<dbReference type="InterPro" id="IPR037925">
    <property type="entry name" value="FlgE/F/G-like"/>
</dbReference>
<keyword evidence="12" id="KW-0966">Cell projection</keyword>
<evidence type="ECO:0000256" key="3">
    <source>
        <dbReference type="ARBA" id="ARBA00017948"/>
    </source>
</evidence>
<name>A0A1X7AGR9_9GAMM</name>
<comment type="subcellular location">
    <subcellularLocation>
        <location evidence="1 8">Bacterial flagellum basal body</location>
    </subcellularLocation>
</comment>
<keyword evidence="12" id="KW-0282">Flagellum</keyword>
<dbReference type="RefSeq" id="WP_087107665.1">
    <property type="nucleotide sequence ID" value="NZ_CBCSCN010000001.1"/>
</dbReference>
<dbReference type="GO" id="GO:0009426">
    <property type="term" value="C:bacterial-type flagellum basal body, distal rod"/>
    <property type="evidence" value="ECO:0007669"/>
    <property type="project" value="UniProtKB-UniRule"/>
</dbReference>
<comment type="similarity">
    <text evidence="2 8">Belongs to the flagella basal body rod proteins family.</text>
</comment>
<evidence type="ECO:0000259" key="11">
    <source>
        <dbReference type="Pfam" id="PF22692"/>
    </source>
</evidence>
<evidence type="ECO:0000259" key="9">
    <source>
        <dbReference type="Pfam" id="PF00460"/>
    </source>
</evidence>
<dbReference type="Proteomes" id="UP000196573">
    <property type="component" value="Unassembled WGS sequence"/>
</dbReference>
<evidence type="ECO:0000256" key="8">
    <source>
        <dbReference type="RuleBase" id="RU362116"/>
    </source>
</evidence>